<sequence>MGIDNGAPFLRQSIAKEPRSLMGTATDPARLLPAIDGDKPKTFSSLALHCGPDFSASCTLTYRKALLPRSHLFCDRLLSPRLLVLLIEASTAFRDIWISTVGRKHRGRSFIDIVIARLKVLKEEQSSLQVVVILDNAKWRPKLKEATAKERAERSTIAPDNVDVRFSDFRTKPICLSSEEVQVLQERLPQPSAPNVNLDQIHVWRVGSGITFVMARTEADTYMCASARRGHNIDVRLDSQSTVLWSGDTDWIYGLPARFCRWRIYEERTLLKPAEELKDVSLDTLVVDESFVAQAGGTRTKRKIFLLVDLLELKQWGTDEALVVAGIVAGGDYLSGGLPGIGLHRTFEKYKSTAHAKF</sequence>
<reference evidence="1 2" key="1">
    <citation type="submission" date="2016-11" db="EMBL/GenBank/DDBJ databases">
        <authorList>
            <person name="Jaros S."/>
            <person name="Januszkiewicz K."/>
            <person name="Wedrychowicz H."/>
        </authorList>
    </citation>
    <scope>NUCLEOTIDE SEQUENCE [LARGE SCALE GENOMIC DNA]</scope>
</reference>
<dbReference type="Proteomes" id="UP000249464">
    <property type="component" value="Unassembled WGS sequence"/>
</dbReference>
<dbReference type="AlphaFoldDB" id="A0A2X0M4A2"/>
<organism evidence="1 2">
    <name type="scientific">Microbotryum silenes-dioicae</name>
    <dbReference type="NCBI Taxonomy" id="796604"/>
    <lineage>
        <taxon>Eukaryota</taxon>
        <taxon>Fungi</taxon>
        <taxon>Dikarya</taxon>
        <taxon>Basidiomycota</taxon>
        <taxon>Pucciniomycotina</taxon>
        <taxon>Microbotryomycetes</taxon>
        <taxon>Microbotryales</taxon>
        <taxon>Microbotryaceae</taxon>
        <taxon>Microbotryum</taxon>
    </lineage>
</organism>
<accession>A0A2X0M4A2</accession>
<dbReference type="EMBL" id="FQNC01000042">
    <property type="protein sequence ID" value="SGY38973.1"/>
    <property type="molecule type" value="Genomic_DNA"/>
</dbReference>
<gene>
    <name evidence="1" type="primary">BQ5605_C003g02114</name>
    <name evidence="1" type="ORF">BQ5605_C003G02114</name>
</gene>
<protein>
    <submittedName>
        <fullName evidence="1">BQ5605_C003g02114 protein</fullName>
    </submittedName>
</protein>
<evidence type="ECO:0000313" key="1">
    <source>
        <dbReference type="EMBL" id="SGY38973.1"/>
    </source>
</evidence>
<dbReference type="STRING" id="796604.A0A2X0M4A2"/>
<evidence type="ECO:0000313" key="2">
    <source>
        <dbReference type="Proteomes" id="UP000249464"/>
    </source>
</evidence>
<keyword evidence="2" id="KW-1185">Reference proteome</keyword>
<name>A0A2X0M4A2_9BASI</name>
<proteinExistence type="predicted"/>